<accession>A0A6A8DDQ1</accession>
<evidence type="ECO:0000313" key="3">
    <source>
        <dbReference type="Proteomes" id="UP000799092"/>
    </source>
</evidence>
<comment type="caution">
    <text evidence="2">The sequence shown here is derived from an EMBL/GenBank/DDBJ whole genome shotgun (WGS) entry which is preliminary data.</text>
</comment>
<protein>
    <recommendedName>
        <fullName evidence="4">YtxH domain-containing protein</fullName>
    </recommendedName>
</protein>
<keyword evidence="1" id="KW-0472">Membrane</keyword>
<evidence type="ECO:0000256" key="1">
    <source>
        <dbReference type="SAM" id="Phobius"/>
    </source>
</evidence>
<name>A0A6A8DDQ1_9BACI</name>
<sequence length="82" mass="9179">MRKTMVISSIGAVGAGVVSYLVVDKKWKKILNTFKKRSNINDDKLPLEQAGVPEVDNEENAKMVSEGSQFGVNYYNEVKEDK</sequence>
<feature type="transmembrane region" description="Helical" evidence="1">
    <location>
        <begin position="6"/>
        <end position="23"/>
    </location>
</feature>
<dbReference type="EMBL" id="WJNG01000002">
    <property type="protein sequence ID" value="MRH41901.1"/>
    <property type="molecule type" value="Genomic_DNA"/>
</dbReference>
<dbReference type="Proteomes" id="UP000799092">
    <property type="component" value="Unassembled WGS sequence"/>
</dbReference>
<keyword evidence="1" id="KW-1133">Transmembrane helix</keyword>
<gene>
    <name evidence="2" type="ORF">GH741_04335</name>
</gene>
<keyword evidence="3" id="KW-1185">Reference proteome</keyword>
<organism evidence="2 3">
    <name type="scientific">Aquibacillus halophilus</name>
    <dbReference type="NCBI Taxonomy" id="930132"/>
    <lineage>
        <taxon>Bacteria</taxon>
        <taxon>Bacillati</taxon>
        <taxon>Bacillota</taxon>
        <taxon>Bacilli</taxon>
        <taxon>Bacillales</taxon>
        <taxon>Bacillaceae</taxon>
        <taxon>Aquibacillus</taxon>
    </lineage>
</organism>
<dbReference type="AlphaFoldDB" id="A0A6A8DDQ1"/>
<reference evidence="2" key="1">
    <citation type="submission" date="2019-11" db="EMBL/GenBank/DDBJ databases">
        <authorList>
            <person name="Li J."/>
        </authorList>
    </citation>
    <scope>NUCLEOTIDE SEQUENCE</scope>
    <source>
        <strain evidence="2">B6B</strain>
    </source>
</reference>
<proteinExistence type="predicted"/>
<evidence type="ECO:0008006" key="4">
    <source>
        <dbReference type="Google" id="ProtNLM"/>
    </source>
</evidence>
<keyword evidence="1" id="KW-0812">Transmembrane</keyword>
<evidence type="ECO:0000313" key="2">
    <source>
        <dbReference type="EMBL" id="MRH41901.1"/>
    </source>
</evidence>